<dbReference type="SUPFAM" id="SSF54236">
    <property type="entry name" value="Ubiquitin-like"/>
    <property type="match status" value="1"/>
</dbReference>
<dbReference type="PANTHER" id="PTHR46424:SF1">
    <property type="entry name" value="UBX DOMAIN-CONTAINING PROTEIN 4"/>
    <property type="match status" value="1"/>
</dbReference>
<comment type="function">
    <text evidence="5">Involved in endoplasmic reticulum-associated protein degradation (ERAD). Acts as a platform to recruit both UBQLN1 and VCP to the ER during ERAD.</text>
</comment>
<dbReference type="GO" id="GO:0005789">
    <property type="term" value="C:endoplasmic reticulum membrane"/>
    <property type="evidence" value="ECO:0007669"/>
    <property type="project" value="UniProtKB-SubCell"/>
</dbReference>
<proteinExistence type="predicted"/>
<keyword evidence="10" id="KW-1185">Reference proteome</keyword>
<sequence>MFFEGSLQEGIAAAIQQGKSVVCFVTDDGEESQTWESEYLAESTVSEALQSEGVTLRLKAGSEEAGFLAAIFPLPKTPTLVIIKNGNLKGYIAAGVTKEDFISRTLLSLKPAPEPQPGTSVPAPAPAPVPGTDTQPSNSSSSSAGPPTPTQAEEDATNVRNLLSERRVRLEAQRKENERKAKEARVARAAAAASDMSPEAVETRKHAERIKKQRQEAAEERNRVLKRIQDDKAERQARYSGAREPKIGDVAASLATVESSSMRPSNGQAAIQVRLFDGSSIRTRFDGKKVTLKGEVRTWIDEKRTDGDEPYVFKLLLPPPQASKKIDETEEGKTLGELGLAPSATLLLSPVKQYVEAYGSRGGVLGLPLAAFGFIAGFFAWLWGLITGVFAGIGGREDRAHAREESERQANEEQAARVREQRGARFAQFDNPNDRRGDQQLYNGNSLNFEPNPDEADKTE</sequence>
<evidence type="ECO:0000256" key="3">
    <source>
        <dbReference type="ARBA" id="ARBA00038812"/>
    </source>
</evidence>
<keyword evidence="7" id="KW-0472">Membrane</keyword>
<comment type="caution">
    <text evidence="9">The sequence shown here is derived from an EMBL/GenBank/DDBJ whole genome shotgun (WGS) entry which is preliminary data.</text>
</comment>
<organism evidence="9 10">
    <name type="scientific">Plectosphaerella cucumerina</name>
    <dbReference type="NCBI Taxonomy" id="40658"/>
    <lineage>
        <taxon>Eukaryota</taxon>
        <taxon>Fungi</taxon>
        <taxon>Dikarya</taxon>
        <taxon>Ascomycota</taxon>
        <taxon>Pezizomycotina</taxon>
        <taxon>Sordariomycetes</taxon>
        <taxon>Hypocreomycetidae</taxon>
        <taxon>Glomerellales</taxon>
        <taxon>Plectosphaerellaceae</taxon>
        <taxon>Plectosphaerella</taxon>
    </lineage>
</organism>
<evidence type="ECO:0000256" key="6">
    <source>
        <dbReference type="SAM" id="MobiDB-lite"/>
    </source>
</evidence>
<evidence type="ECO:0000313" key="10">
    <source>
        <dbReference type="Proteomes" id="UP000813385"/>
    </source>
</evidence>
<gene>
    <name evidence="9" type="ORF">B0T11DRAFT_284701</name>
</gene>
<feature type="region of interest" description="Disordered" evidence="6">
    <location>
        <begin position="109"/>
        <end position="203"/>
    </location>
</feature>
<keyword evidence="7" id="KW-0812">Transmembrane</keyword>
<feature type="compositionally biased region" description="Basic and acidic residues" evidence="6">
    <location>
        <begin position="401"/>
        <end position="423"/>
    </location>
</feature>
<dbReference type="InterPro" id="IPR001012">
    <property type="entry name" value="UBX_dom"/>
</dbReference>
<dbReference type="Gene3D" id="3.10.20.90">
    <property type="entry name" value="Phosphatidylinositol 3-kinase Catalytic Subunit, Chain A, domain 1"/>
    <property type="match status" value="1"/>
</dbReference>
<evidence type="ECO:0000259" key="8">
    <source>
        <dbReference type="PROSITE" id="PS50033"/>
    </source>
</evidence>
<evidence type="ECO:0000256" key="5">
    <source>
        <dbReference type="ARBA" id="ARBA00046062"/>
    </source>
</evidence>
<feature type="region of interest" description="Disordered" evidence="6">
    <location>
        <begin position="401"/>
        <end position="460"/>
    </location>
</feature>
<feature type="transmembrane region" description="Helical" evidence="7">
    <location>
        <begin position="369"/>
        <end position="393"/>
    </location>
</feature>
<dbReference type="AlphaFoldDB" id="A0A8K0THA6"/>
<evidence type="ECO:0000256" key="4">
    <source>
        <dbReference type="ARBA" id="ARBA00041575"/>
    </source>
</evidence>
<feature type="compositionally biased region" description="Basic and acidic residues" evidence="6">
    <location>
        <begin position="163"/>
        <end position="186"/>
    </location>
</feature>
<dbReference type="PROSITE" id="PS50033">
    <property type="entry name" value="UBX"/>
    <property type="match status" value="1"/>
</dbReference>
<dbReference type="InterPro" id="IPR036249">
    <property type="entry name" value="Thioredoxin-like_sf"/>
</dbReference>
<dbReference type="Proteomes" id="UP000813385">
    <property type="component" value="Unassembled WGS sequence"/>
</dbReference>
<dbReference type="Pfam" id="PF23187">
    <property type="entry name" value="UBX7_N"/>
    <property type="match status" value="1"/>
</dbReference>
<evidence type="ECO:0000313" key="9">
    <source>
        <dbReference type="EMBL" id="KAH7358560.1"/>
    </source>
</evidence>
<dbReference type="GO" id="GO:0036503">
    <property type="term" value="P:ERAD pathway"/>
    <property type="evidence" value="ECO:0007669"/>
    <property type="project" value="TreeGrafter"/>
</dbReference>
<evidence type="ECO:0000256" key="2">
    <source>
        <dbReference type="ARBA" id="ARBA00023230"/>
    </source>
</evidence>
<keyword evidence="2" id="KW-0834">Unfolded protein response</keyword>
<feature type="compositionally biased region" description="Low complexity" evidence="6">
    <location>
        <begin position="130"/>
        <end position="145"/>
    </location>
</feature>
<dbReference type="PANTHER" id="PTHR46424">
    <property type="entry name" value="UBX DOMAIN-CONTAINING PROTEIN 4"/>
    <property type="match status" value="1"/>
</dbReference>
<feature type="domain" description="UBX" evidence="8">
    <location>
        <begin position="264"/>
        <end position="348"/>
    </location>
</feature>
<keyword evidence="7" id="KW-1133">Transmembrane helix</keyword>
<reference evidence="9" key="1">
    <citation type="journal article" date="2021" name="Nat. Commun.">
        <title>Genetic determinants of endophytism in the Arabidopsis root mycobiome.</title>
        <authorList>
            <person name="Mesny F."/>
            <person name="Miyauchi S."/>
            <person name="Thiergart T."/>
            <person name="Pickel B."/>
            <person name="Atanasova L."/>
            <person name="Karlsson M."/>
            <person name="Huettel B."/>
            <person name="Barry K.W."/>
            <person name="Haridas S."/>
            <person name="Chen C."/>
            <person name="Bauer D."/>
            <person name="Andreopoulos W."/>
            <person name="Pangilinan J."/>
            <person name="LaButti K."/>
            <person name="Riley R."/>
            <person name="Lipzen A."/>
            <person name="Clum A."/>
            <person name="Drula E."/>
            <person name="Henrissat B."/>
            <person name="Kohler A."/>
            <person name="Grigoriev I.V."/>
            <person name="Martin F.M."/>
            <person name="Hacquard S."/>
        </authorList>
    </citation>
    <scope>NUCLEOTIDE SEQUENCE</scope>
    <source>
        <strain evidence="9">MPI-CAGE-AT-0016</strain>
    </source>
</reference>
<evidence type="ECO:0000256" key="1">
    <source>
        <dbReference type="ARBA" id="ARBA00004406"/>
    </source>
</evidence>
<comment type="subunit">
    <text evidence="3">Directly interacts with VCP. Interacts with UBQLN1. Forms a complex with VCP and UBQLN1.</text>
</comment>
<dbReference type="SUPFAM" id="SSF52833">
    <property type="entry name" value="Thioredoxin-like"/>
    <property type="match status" value="1"/>
</dbReference>
<dbReference type="InterPro" id="IPR029071">
    <property type="entry name" value="Ubiquitin-like_domsf"/>
</dbReference>
<dbReference type="EMBL" id="JAGPXD010000004">
    <property type="protein sequence ID" value="KAH7358560.1"/>
    <property type="molecule type" value="Genomic_DNA"/>
</dbReference>
<dbReference type="Pfam" id="PF00789">
    <property type="entry name" value="UBX"/>
    <property type="match status" value="1"/>
</dbReference>
<protein>
    <recommendedName>
        <fullName evidence="4">UBX domain-containing protein 2</fullName>
    </recommendedName>
</protein>
<dbReference type="SMART" id="SM00166">
    <property type="entry name" value="UBX"/>
    <property type="match status" value="1"/>
</dbReference>
<dbReference type="GO" id="GO:0006986">
    <property type="term" value="P:response to unfolded protein"/>
    <property type="evidence" value="ECO:0007669"/>
    <property type="project" value="UniProtKB-KW"/>
</dbReference>
<feature type="compositionally biased region" description="Polar residues" evidence="6">
    <location>
        <begin position="440"/>
        <end position="449"/>
    </location>
</feature>
<dbReference type="OrthoDB" id="2445133at2759"/>
<name>A0A8K0THA6_9PEZI</name>
<comment type="subcellular location">
    <subcellularLocation>
        <location evidence="1">Endoplasmic reticulum membrane</location>
        <topology evidence="1">Peripheral membrane protein</topology>
    </subcellularLocation>
</comment>
<accession>A0A8K0THA6</accession>
<evidence type="ECO:0000256" key="7">
    <source>
        <dbReference type="SAM" id="Phobius"/>
    </source>
</evidence>